<proteinExistence type="predicted"/>
<dbReference type="Proteomes" id="UP000235826">
    <property type="component" value="Chromosome"/>
</dbReference>
<gene>
    <name evidence="1" type="ORF">C1H87_10625</name>
</gene>
<dbReference type="AlphaFoldDB" id="A0A2K9PQ06"/>
<sequence length="437" mass="52030">MKNLLKYCLILYPFLNTINLDGNNNLHYFISKSHISNEHNFQNIEIPLIKWYESFISKPYRKIEFRTYNDHNDYPTNPFWRNDYDVNNELWLLTDDDKYWEWEDSENKTFQEDEIVDNRTLKEVLIDEIYDKDYCCQRVTSIDFNEEQVIEVSVKNIWSFDVNRECSNIRDINLLVACRERIVFDIHKAMQGYSSRKIKSLLFSKNPRYSNLPTGLENLTQQIFSKVKKQFVEKGYLKNTDDTKLLIINNSYVKPNTPNNLGKLLFIHYNFGSGNVEISSNLIKATFLFIMESFNDVIYRYYSDLEDIETKYNDPLYRNDMFRYIVKNQEIDSIKKRYAEFLEGSFDDDYYSALKFIFGHELAHKLNVFDEEEADCLSYKILILGDPSDKCIFSNIIEESLNQGLENYWGYELSKKEDLIARAKRLNKIVSNQVNCP</sequence>
<name>A0A2K9PQ06_9FLAO</name>
<accession>A0A2K9PQ06</accession>
<reference evidence="1 2" key="1">
    <citation type="submission" date="2018-01" db="EMBL/GenBank/DDBJ databases">
        <title>Complete genome sequence of Flavivirga eckloniae ECD14 isolated from seaweed Ecklonia cava.</title>
        <authorList>
            <person name="Lee J.H."/>
            <person name="Baik K.S."/>
            <person name="Seong C.N."/>
        </authorList>
    </citation>
    <scope>NUCLEOTIDE SEQUENCE [LARGE SCALE GENOMIC DNA]</scope>
    <source>
        <strain evidence="1 2">ECD14</strain>
    </source>
</reference>
<evidence type="ECO:0000313" key="2">
    <source>
        <dbReference type="Proteomes" id="UP000235826"/>
    </source>
</evidence>
<protein>
    <submittedName>
        <fullName evidence="1">Uncharacterized protein</fullName>
    </submittedName>
</protein>
<dbReference type="KEGG" id="fek:C1H87_10625"/>
<dbReference type="EMBL" id="CP025791">
    <property type="protein sequence ID" value="AUP79129.1"/>
    <property type="molecule type" value="Genomic_DNA"/>
</dbReference>
<evidence type="ECO:0000313" key="1">
    <source>
        <dbReference type="EMBL" id="AUP79129.1"/>
    </source>
</evidence>
<keyword evidence="2" id="KW-1185">Reference proteome</keyword>
<organism evidence="1 2">
    <name type="scientific">Flavivirga eckloniae</name>
    <dbReference type="NCBI Taxonomy" id="1803846"/>
    <lineage>
        <taxon>Bacteria</taxon>
        <taxon>Pseudomonadati</taxon>
        <taxon>Bacteroidota</taxon>
        <taxon>Flavobacteriia</taxon>
        <taxon>Flavobacteriales</taxon>
        <taxon>Flavobacteriaceae</taxon>
        <taxon>Flavivirga</taxon>
    </lineage>
</organism>